<dbReference type="EMBL" id="JACJIS010000001">
    <property type="protein sequence ID" value="MBA9073500.1"/>
    <property type="molecule type" value="Genomic_DNA"/>
</dbReference>
<keyword evidence="4" id="KW-1185">Reference proteome</keyword>
<accession>A0ABR6DP78</accession>
<dbReference type="Proteomes" id="UP000555003">
    <property type="component" value="Unassembled WGS sequence"/>
</dbReference>
<keyword evidence="1" id="KW-0732">Signal</keyword>
<dbReference type="Gene3D" id="2.60.120.260">
    <property type="entry name" value="Galactose-binding domain-like"/>
    <property type="match status" value="3"/>
</dbReference>
<evidence type="ECO:0000259" key="2">
    <source>
        <dbReference type="Pfam" id="PF18962"/>
    </source>
</evidence>
<dbReference type="InterPro" id="IPR008979">
    <property type="entry name" value="Galactose-bd-like_sf"/>
</dbReference>
<dbReference type="PANTHER" id="PTHR12631">
    <property type="entry name" value="ALPHA-L-IDURONIDASE"/>
    <property type="match status" value="1"/>
</dbReference>
<dbReference type="SUPFAM" id="SSF51445">
    <property type="entry name" value="(Trans)glycosidases"/>
    <property type="match status" value="1"/>
</dbReference>
<name>A0ABR6DP78_9FLAO</name>
<dbReference type="Pfam" id="PF18962">
    <property type="entry name" value="Por_Secre_tail"/>
    <property type="match status" value="1"/>
</dbReference>
<dbReference type="InterPro" id="IPR026444">
    <property type="entry name" value="Secre_tail"/>
</dbReference>
<dbReference type="PANTHER" id="PTHR12631:SF10">
    <property type="entry name" value="BETA-XYLOSIDASE-LIKE PROTEIN-RELATED"/>
    <property type="match status" value="1"/>
</dbReference>
<sequence>MVKGERTLKASIWIKPEIVPIGSPKQKVDLIIRSDVPSFQHIVSKEFELENNNQWQKIEVVGNTNCLINGNNENKFYFFLNFKTSGTLYLDDASVTDETNLIDSTTNLISNPNFEGNYGTSGEFLGCASPYFFNPNWGTSSSDVVFSKDTDNSISGRACQKVVINSINEYCYFLQGLYVQPNRKLKASIWIKPTSNNFEVEFALRSRSLHNPFITNKTFNVVPNEWQKIEIFGDTKNLVSLSHSHNLDFFINFKSTGTVYLENASVTDVTGLTLENIENGLENILKNGDFEYGYNNEGLSQSYDYNPTWSGNSASFALSEDNCSPYNGLSCQKITVSSKPSIFHYFQRFEAKGSKIYKASIWVKSPDNVEIDFTLRSTLLHTPRISSAKTLRVSDQWQKIEIIGGLGSNVDEDQNHELDFFVDFRNTGTLYIDNASVVDVTDIIKQKNVSASTLGHAIPRSFFGMHINKLGSDEDVIHNPNAHQVWPPVNFGMLRMWDTGTKWSDLEPSDNQLNWDRLDLYVNKRNDNDPGCEIIYTLGMSPNWASNSTIPFADYIPSAYQSVSGNMLSQWEDYVQEIGERYNNKIKYWEIWNEVEVFFNQGNGNDNSGITLNKLAESAYTILKEINPNNIILSPNFTTSTGASDFLFKCNGNYYFDVFSFHKYTGANPESDIGIFFGYRNLLDNYGLNNIPIWNTEGSNTEGFDGPCASGDVACQKRRIGAVSRAYIVQWLYDVKNFNWYFWEPYISSTENWVNSGTTLSSSNSGTNSVLTIAGTAYGHLTDWLVGKSIQDKSIDHLGNWVVKIFNPSTNSSEYILWNEKNQANSYSINQDWGIGFKKDLYGNTEVVSTNTIMIDSAPILLLSELDQDRNISKVTKETPKETLTVFPNPADNFLNVYSSQENTILQGNLFDLTGKLIVKNIQLNEGITTIDIKGIQKGVYILKAVNSQNVVFTKKVIIK</sequence>
<feature type="domain" description="Secretion system C-terminal sorting" evidence="2">
    <location>
        <begin position="886"/>
        <end position="959"/>
    </location>
</feature>
<reference evidence="3 4" key="1">
    <citation type="submission" date="2020-08" db="EMBL/GenBank/DDBJ databases">
        <title>Genomic Encyclopedia of Type Strains, Phase IV (KMG-IV): sequencing the most valuable type-strain genomes for metagenomic binning, comparative biology and taxonomic classification.</title>
        <authorList>
            <person name="Goeker M."/>
        </authorList>
    </citation>
    <scope>NUCLEOTIDE SEQUENCE [LARGE SCALE GENOMIC DNA]</scope>
    <source>
        <strain evidence="3 4">DSM 100397</strain>
    </source>
</reference>
<protein>
    <recommendedName>
        <fullName evidence="2">Secretion system C-terminal sorting domain-containing protein</fullName>
    </recommendedName>
</protein>
<evidence type="ECO:0000256" key="1">
    <source>
        <dbReference type="ARBA" id="ARBA00022729"/>
    </source>
</evidence>
<comment type="caution">
    <text evidence="3">The sequence shown here is derived from an EMBL/GenBank/DDBJ whole genome shotgun (WGS) entry which is preliminary data.</text>
</comment>
<dbReference type="NCBIfam" id="TIGR04183">
    <property type="entry name" value="Por_Secre_tail"/>
    <property type="match status" value="1"/>
</dbReference>
<dbReference type="Gene3D" id="3.20.20.80">
    <property type="entry name" value="Glycosidases"/>
    <property type="match status" value="1"/>
</dbReference>
<evidence type="ECO:0000313" key="3">
    <source>
        <dbReference type="EMBL" id="MBA9073500.1"/>
    </source>
</evidence>
<dbReference type="SUPFAM" id="SSF49785">
    <property type="entry name" value="Galactose-binding domain-like"/>
    <property type="match status" value="1"/>
</dbReference>
<proteinExistence type="predicted"/>
<dbReference type="InterPro" id="IPR017853">
    <property type="entry name" value="GH"/>
</dbReference>
<dbReference type="RefSeq" id="WP_182493238.1">
    <property type="nucleotide sequence ID" value="NZ_JACJIS010000001.1"/>
</dbReference>
<dbReference type="InterPro" id="IPR051923">
    <property type="entry name" value="Glycosyl_Hydrolase_39"/>
</dbReference>
<organism evidence="3 4">
    <name type="scientific">Flavobacterium gossypii</name>
    <dbReference type="NCBI Taxonomy" id="1646119"/>
    <lineage>
        <taxon>Bacteria</taxon>
        <taxon>Pseudomonadati</taxon>
        <taxon>Bacteroidota</taxon>
        <taxon>Flavobacteriia</taxon>
        <taxon>Flavobacteriales</taxon>
        <taxon>Flavobacteriaceae</taxon>
        <taxon>Flavobacterium</taxon>
    </lineage>
</organism>
<evidence type="ECO:0000313" key="4">
    <source>
        <dbReference type="Proteomes" id="UP000555003"/>
    </source>
</evidence>
<gene>
    <name evidence="3" type="ORF">GGR22_001626</name>
</gene>